<dbReference type="RefSeq" id="WP_326565057.1">
    <property type="nucleotide sequence ID" value="NZ_CP142149.1"/>
</dbReference>
<dbReference type="Proteomes" id="UP001330812">
    <property type="component" value="Chromosome"/>
</dbReference>
<evidence type="ECO:0000313" key="2">
    <source>
        <dbReference type="Proteomes" id="UP001330812"/>
    </source>
</evidence>
<name>A0ABZ1HVI8_9PSEU</name>
<keyword evidence="2" id="KW-1185">Reference proteome</keyword>
<reference evidence="1 2" key="1">
    <citation type="journal article" date="2015" name="Int. J. Syst. Evol. Microbiol.">
        <title>Amycolatopsis rhabdoformis sp. nov., an actinomycete isolated from a tropical forest soil.</title>
        <authorList>
            <person name="Souza W.R."/>
            <person name="Silva R.E."/>
            <person name="Goodfellow M."/>
            <person name="Busarakam K."/>
            <person name="Figueiro F.S."/>
            <person name="Ferreira D."/>
            <person name="Rodrigues-Filho E."/>
            <person name="Moraes L.A.B."/>
            <person name="Zucchi T.D."/>
        </authorList>
    </citation>
    <scope>NUCLEOTIDE SEQUENCE [LARGE SCALE GENOMIC DNA]</scope>
    <source>
        <strain evidence="1 2">NCIMB 14900</strain>
    </source>
</reference>
<organism evidence="1 2">
    <name type="scientific">Amycolatopsis rhabdoformis</name>
    <dbReference type="NCBI Taxonomy" id="1448059"/>
    <lineage>
        <taxon>Bacteria</taxon>
        <taxon>Bacillati</taxon>
        <taxon>Actinomycetota</taxon>
        <taxon>Actinomycetes</taxon>
        <taxon>Pseudonocardiales</taxon>
        <taxon>Pseudonocardiaceae</taxon>
        <taxon>Amycolatopsis</taxon>
    </lineage>
</organism>
<evidence type="ECO:0000313" key="1">
    <source>
        <dbReference type="EMBL" id="WSE26090.1"/>
    </source>
</evidence>
<dbReference type="EMBL" id="CP142149">
    <property type="protein sequence ID" value="WSE26090.1"/>
    <property type="molecule type" value="Genomic_DNA"/>
</dbReference>
<sequence length="57" mass="6148">MPTDDGKRHVIYSKLTTAAGTIVKSMCGLWHTPAKPSANDEDCPKCAPYTLPTNTGR</sequence>
<proteinExistence type="predicted"/>
<protein>
    <submittedName>
        <fullName evidence="1">Uncharacterized protein</fullName>
    </submittedName>
</protein>
<accession>A0ABZ1HVI8</accession>
<gene>
    <name evidence="1" type="ORF">VSH64_24765</name>
</gene>